<dbReference type="STRING" id="90262.A0A1X2I1L0"/>
<feature type="domain" description="Heterokaryon incompatibility" evidence="1">
    <location>
        <begin position="62"/>
        <end position="151"/>
    </location>
</feature>
<dbReference type="OrthoDB" id="2157530at2759"/>
<dbReference type="AlphaFoldDB" id="A0A1X2I1L0"/>
<reference evidence="2 3" key="1">
    <citation type="submission" date="2016-07" db="EMBL/GenBank/DDBJ databases">
        <title>Pervasive Adenine N6-methylation of Active Genes in Fungi.</title>
        <authorList>
            <consortium name="DOE Joint Genome Institute"/>
            <person name="Mondo S.J."/>
            <person name="Dannebaum R.O."/>
            <person name="Kuo R.C."/>
            <person name="Labutti K."/>
            <person name="Haridas S."/>
            <person name="Kuo A."/>
            <person name="Salamov A."/>
            <person name="Ahrendt S.R."/>
            <person name="Lipzen A."/>
            <person name="Sullivan W."/>
            <person name="Andreopoulos W.B."/>
            <person name="Clum A."/>
            <person name="Lindquist E."/>
            <person name="Daum C."/>
            <person name="Ramamoorthy G.K."/>
            <person name="Gryganskyi A."/>
            <person name="Culley D."/>
            <person name="Magnuson J.K."/>
            <person name="James T.Y."/>
            <person name="O'Malley M.A."/>
            <person name="Stajich J.E."/>
            <person name="Spatafora J.W."/>
            <person name="Visel A."/>
            <person name="Grigoriev I.V."/>
        </authorList>
    </citation>
    <scope>NUCLEOTIDE SEQUENCE [LARGE SCALE GENOMIC DNA]</scope>
    <source>
        <strain evidence="2 3">NRRL 1336</strain>
    </source>
</reference>
<sequence length="353" mass="41870">MTKDDPVDLLYQELSCDNTQQPQQQQKPLFHVVLVDIQNTVKHNTVHCVEKPLEGDTEELSFVALSYRWGEVQEQLIDTRLGYVASVTSFALMDFYKLCSLMMEEPDLKSIKYVWVDAICVDQTNYERRKATIHQISNIYEHATYILAVPDLHKQHLINVSKANFNIINKLLKYDRYLYYLIHGNIDKLVQLDKTFLDEIEVPNDQVLRQLVTKYSLRFMDAHNTNLTRDPTFEAELAVEELYNISRTSLYTTFKGLFCRSNRLDLKETWKSRAIWYGKKDKYGFLILPWKSYVVKRSRDVAQAMEFLNDLIKDWSSRVWVISEYHIAKKKNNLKYCFMALFQDYGWERKPFF</sequence>
<dbReference type="EMBL" id="MCGE01000035">
    <property type="protein sequence ID" value="ORZ07371.1"/>
    <property type="molecule type" value="Genomic_DNA"/>
</dbReference>
<evidence type="ECO:0000259" key="1">
    <source>
        <dbReference type="Pfam" id="PF06985"/>
    </source>
</evidence>
<evidence type="ECO:0000313" key="3">
    <source>
        <dbReference type="Proteomes" id="UP000193560"/>
    </source>
</evidence>
<organism evidence="2 3">
    <name type="scientific">Absidia repens</name>
    <dbReference type="NCBI Taxonomy" id="90262"/>
    <lineage>
        <taxon>Eukaryota</taxon>
        <taxon>Fungi</taxon>
        <taxon>Fungi incertae sedis</taxon>
        <taxon>Mucoromycota</taxon>
        <taxon>Mucoromycotina</taxon>
        <taxon>Mucoromycetes</taxon>
        <taxon>Mucorales</taxon>
        <taxon>Cunninghamellaceae</taxon>
        <taxon>Absidia</taxon>
    </lineage>
</organism>
<protein>
    <recommendedName>
        <fullName evidence="1">Heterokaryon incompatibility domain-containing protein</fullName>
    </recommendedName>
</protein>
<comment type="caution">
    <text evidence="2">The sequence shown here is derived from an EMBL/GenBank/DDBJ whole genome shotgun (WGS) entry which is preliminary data.</text>
</comment>
<accession>A0A1X2I1L0</accession>
<evidence type="ECO:0000313" key="2">
    <source>
        <dbReference type="EMBL" id="ORZ07371.1"/>
    </source>
</evidence>
<dbReference type="InterPro" id="IPR010730">
    <property type="entry name" value="HET"/>
</dbReference>
<dbReference type="InterPro" id="IPR052895">
    <property type="entry name" value="HetReg/Transcr_Mod"/>
</dbReference>
<keyword evidence="3" id="KW-1185">Reference proteome</keyword>
<dbReference type="Proteomes" id="UP000193560">
    <property type="component" value="Unassembled WGS sequence"/>
</dbReference>
<dbReference type="PANTHER" id="PTHR24148">
    <property type="entry name" value="ANKYRIN REPEAT DOMAIN-CONTAINING PROTEIN 39 HOMOLOG-RELATED"/>
    <property type="match status" value="1"/>
</dbReference>
<name>A0A1X2I1L0_9FUNG</name>
<proteinExistence type="predicted"/>
<dbReference type="Pfam" id="PF06985">
    <property type="entry name" value="HET"/>
    <property type="match status" value="1"/>
</dbReference>
<dbReference type="PANTHER" id="PTHR24148:SF73">
    <property type="entry name" value="HET DOMAIN PROTEIN (AFU_ORTHOLOGUE AFUA_8G01020)"/>
    <property type="match status" value="1"/>
</dbReference>
<gene>
    <name evidence="2" type="ORF">BCR42DRAFT_152725</name>
</gene>